<dbReference type="RefSeq" id="WP_044187456.1">
    <property type="nucleotide sequence ID" value="NZ_JMCB01000005.1"/>
</dbReference>
<evidence type="ECO:0000313" key="6">
    <source>
        <dbReference type="Proteomes" id="UP000028725"/>
    </source>
</evidence>
<keyword evidence="3" id="KW-0732">Signal</keyword>
<gene>
    <name evidence="5" type="ORF">DB31_6790</name>
</gene>
<dbReference type="OrthoDB" id="9810918at2"/>
<feature type="chain" id="PRO_5001799914" evidence="3">
    <location>
        <begin position="19"/>
        <end position="270"/>
    </location>
</feature>
<sequence length="270" mass="28948">MKTLALLAALLLAMPAHAALHLPPAPPTGQYVVDLASVIRPEDAQEIQATAERLWTEQEIPLFVVTIDTMARYGGARMSIEDFASQLFREWGIGVSGAVSPEDSKGVLLLVSKLDRKARIEMGPGWGQEKDASCWSILQDHLIPAFKKERHSSGLVLGASALDLMVRGQELPRAPMSQERMLGYAGGGALGLFTLISLLRSGTQGYAWGFWSIVFSALWAILGALLSPRRRHHHHHGWGHSHSSSSSSSSSSWSSGGGSSSRGGGATGSW</sequence>
<protein>
    <submittedName>
        <fullName evidence="5">Beta-propeller domain protein of methanol dehydrogenase type</fullName>
    </submittedName>
</protein>
<name>A0A085WMH5_9BACT</name>
<comment type="caution">
    <text evidence="5">The sequence shown here is derived from an EMBL/GenBank/DDBJ whole genome shotgun (WGS) entry which is preliminary data.</text>
</comment>
<feature type="region of interest" description="Disordered" evidence="1">
    <location>
        <begin position="235"/>
        <end position="270"/>
    </location>
</feature>
<feature type="signal peptide" evidence="3">
    <location>
        <begin position="1"/>
        <end position="18"/>
    </location>
</feature>
<evidence type="ECO:0000256" key="2">
    <source>
        <dbReference type="SAM" id="Phobius"/>
    </source>
</evidence>
<reference evidence="5 6" key="1">
    <citation type="submission" date="2014-04" db="EMBL/GenBank/DDBJ databases">
        <title>Genome assembly of Hyalangium minutum DSM 14724.</title>
        <authorList>
            <person name="Sharma G."/>
            <person name="Subramanian S."/>
        </authorList>
    </citation>
    <scope>NUCLEOTIDE SEQUENCE [LARGE SCALE GENOMIC DNA]</scope>
    <source>
        <strain evidence="5 6">DSM 14724</strain>
    </source>
</reference>
<dbReference type="STRING" id="394096.DB31_6790"/>
<evidence type="ECO:0000313" key="5">
    <source>
        <dbReference type="EMBL" id="KFE68888.1"/>
    </source>
</evidence>
<evidence type="ECO:0000256" key="1">
    <source>
        <dbReference type="SAM" id="MobiDB-lite"/>
    </source>
</evidence>
<dbReference type="AlphaFoldDB" id="A0A085WMH5"/>
<feature type="compositionally biased region" description="Gly residues" evidence="1">
    <location>
        <begin position="255"/>
        <end position="270"/>
    </location>
</feature>
<accession>A0A085WMH5</accession>
<dbReference type="PANTHER" id="PTHR30373:SF2">
    <property type="entry name" value="UPF0603 PROTEIN YGCG"/>
    <property type="match status" value="1"/>
</dbReference>
<evidence type="ECO:0000259" key="4">
    <source>
        <dbReference type="Pfam" id="PF04536"/>
    </source>
</evidence>
<dbReference type="InterPro" id="IPR007621">
    <property type="entry name" value="TPM_dom"/>
</dbReference>
<evidence type="ECO:0000256" key="3">
    <source>
        <dbReference type="SAM" id="SignalP"/>
    </source>
</evidence>
<keyword evidence="2" id="KW-0472">Membrane</keyword>
<feature type="compositionally biased region" description="Low complexity" evidence="1">
    <location>
        <begin position="240"/>
        <end position="254"/>
    </location>
</feature>
<dbReference type="EMBL" id="JMCB01000005">
    <property type="protein sequence ID" value="KFE68888.1"/>
    <property type="molecule type" value="Genomic_DNA"/>
</dbReference>
<dbReference type="Proteomes" id="UP000028725">
    <property type="component" value="Unassembled WGS sequence"/>
</dbReference>
<keyword evidence="6" id="KW-1185">Reference proteome</keyword>
<organism evidence="5 6">
    <name type="scientific">Hyalangium minutum</name>
    <dbReference type="NCBI Taxonomy" id="394096"/>
    <lineage>
        <taxon>Bacteria</taxon>
        <taxon>Pseudomonadati</taxon>
        <taxon>Myxococcota</taxon>
        <taxon>Myxococcia</taxon>
        <taxon>Myxococcales</taxon>
        <taxon>Cystobacterineae</taxon>
        <taxon>Archangiaceae</taxon>
        <taxon>Hyalangium</taxon>
    </lineage>
</organism>
<feature type="domain" description="TPM" evidence="4">
    <location>
        <begin position="32"/>
        <end position="162"/>
    </location>
</feature>
<feature type="transmembrane region" description="Helical" evidence="2">
    <location>
        <begin position="205"/>
        <end position="226"/>
    </location>
</feature>
<dbReference type="Pfam" id="PF04536">
    <property type="entry name" value="TPM_phosphatase"/>
    <property type="match status" value="1"/>
</dbReference>
<keyword evidence="2" id="KW-0812">Transmembrane</keyword>
<proteinExistence type="predicted"/>
<feature type="transmembrane region" description="Helical" evidence="2">
    <location>
        <begin position="181"/>
        <end position="199"/>
    </location>
</feature>
<keyword evidence="2" id="KW-1133">Transmembrane helix</keyword>
<dbReference type="PANTHER" id="PTHR30373">
    <property type="entry name" value="UPF0603 PROTEIN YGCG"/>
    <property type="match status" value="1"/>
</dbReference>
<dbReference type="Gene3D" id="3.10.310.50">
    <property type="match status" value="1"/>
</dbReference>